<dbReference type="OrthoDB" id="2279208at2759"/>
<feature type="compositionally biased region" description="Low complexity" evidence="1">
    <location>
        <begin position="202"/>
        <end position="221"/>
    </location>
</feature>
<feature type="region of interest" description="Disordered" evidence="1">
    <location>
        <begin position="250"/>
        <end position="273"/>
    </location>
</feature>
<dbReference type="AlphaFoldDB" id="A0A077X3N9"/>
<organism evidence="2">
    <name type="scientific">Lichtheimia ramosa</name>
    <dbReference type="NCBI Taxonomy" id="688394"/>
    <lineage>
        <taxon>Eukaryota</taxon>
        <taxon>Fungi</taxon>
        <taxon>Fungi incertae sedis</taxon>
        <taxon>Mucoromycota</taxon>
        <taxon>Mucoromycotina</taxon>
        <taxon>Mucoromycetes</taxon>
        <taxon>Mucorales</taxon>
        <taxon>Lichtheimiaceae</taxon>
        <taxon>Lichtheimia</taxon>
    </lineage>
</organism>
<protein>
    <submittedName>
        <fullName evidence="2">Uncharacterized protein</fullName>
    </submittedName>
</protein>
<feature type="region of interest" description="Disordered" evidence="1">
    <location>
        <begin position="198"/>
        <end position="228"/>
    </location>
</feature>
<accession>A0A077X3N9</accession>
<gene>
    <name evidence="2" type="ORF">LRAMOSA06365</name>
</gene>
<sequence>MGFLTSQAAIQRFPDGTFEIHVPQTLTPEQEQYEFPPRSRLLKKLASATAERRRVSLTLLEDDNNSHMPPPPPPIPAPHAKKPDQHAMDEWFSSCNSNNATTTTTRRRQTRRGSIFDPSSFTTCNNSSHINNVQQHRPLVPSPTTHCRHPTQQNYAKNVTMAPLQSITGQRWTRYSSLIPPSEDDPARKHYVPRKLLRPPLSSSSTVTSSSSSISTMSTISAQCRQRPDENKKRFVRLVDVFHQKLHEQQRLAHQHVDMTSPPSPRPTTVLNNQYKSKGTTSIRSTCKGKYLTFSQHHNNNQRRTAPTAITR</sequence>
<evidence type="ECO:0000256" key="1">
    <source>
        <dbReference type="SAM" id="MobiDB-lite"/>
    </source>
</evidence>
<name>A0A077X3N9_9FUNG</name>
<feature type="region of interest" description="Disordered" evidence="1">
    <location>
        <begin position="62"/>
        <end position="119"/>
    </location>
</feature>
<evidence type="ECO:0000313" key="2">
    <source>
        <dbReference type="EMBL" id="CDS14195.1"/>
    </source>
</evidence>
<feature type="compositionally biased region" description="Pro residues" evidence="1">
    <location>
        <begin position="68"/>
        <end position="77"/>
    </location>
</feature>
<proteinExistence type="predicted"/>
<reference evidence="2" key="1">
    <citation type="journal article" date="2014" name="Genome Announc.">
        <title>De novo whole-genome sequence and genome annotation of Lichtheimia ramosa.</title>
        <authorList>
            <person name="Linde J."/>
            <person name="Schwartze V."/>
            <person name="Binder U."/>
            <person name="Lass-Florl C."/>
            <person name="Voigt K."/>
            <person name="Horn F."/>
        </authorList>
    </citation>
    <scope>NUCLEOTIDE SEQUENCE</scope>
    <source>
        <strain evidence="2">JMRC FSU:6197</strain>
    </source>
</reference>
<dbReference type="EMBL" id="LK023386">
    <property type="protein sequence ID" value="CDS14195.1"/>
    <property type="molecule type" value="Genomic_DNA"/>
</dbReference>